<keyword evidence="8" id="KW-1185">Reference proteome</keyword>
<dbReference type="AlphaFoldDB" id="A0A5C8P9W0"/>
<dbReference type="InterPro" id="IPR050584">
    <property type="entry name" value="Cholesterol_7-desaturase"/>
</dbReference>
<dbReference type="RefSeq" id="WP_147851582.1">
    <property type="nucleotide sequence ID" value="NZ_VDUZ01000060.1"/>
</dbReference>
<evidence type="ECO:0000259" key="6">
    <source>
        <dbReference type="PROSITE" id="PS51296"/>
    </source>
</evidence>
<sequence length="397" mass="44452">MDGRQPPSRPAHDGSAYHLEKPAYNARLTEVGRFTPMGELLRRYWHPVGMARDAGATPRTVRILGEDLILFRDGSGRPGLVYPRCCHRGTTLYYGKVEDRGIRCCYHGWLFDVEGRCLEQPCEPEGGRQRDRVRQPWYPVQERYGLIFAYMGPPERRPVLPRFECLEVLEAGEHVEADDSSIGSGGIVIAPCNWLQHFENVVDPYHVPILHGSFSGAQFVEQMAVMPKAKFEYGPRGIKSTQLRALPDGRALRRITEAVLPTLRVVPSPRVGRYGRVESIGWTVPIDDTHYRIYVAGRVRAAGELAQMKSRYNGKTWAELTPEEHQRFPGDVEAQTGQGPITFHSEEHLVSSDQGVSMLRVLLQKQLDIVAAGGDPVGVAFNDADACVTFDAGQYLE</sequence>
<accession>A0A5C8P9W0</accession>
<evidence type="ECO:0000313" key="8">
    <source>
        <dbReference type="Proteomes" id="UP000321638"/>
    </source>
</evidence>
<evidence type="ECO:0000256" key="4">
    <source>
        <dbReference type="ARBA" id="ARBA00023004"/>
    </source>
</evidence>
<keyword evidence="7" id="KW-0223">Dioxygenase</keyword>
<dbReference type="Proteomes" id="UP000321638">
    <property type="component" value="Unassembled WGS sequence"/>
</dbReference>
<gene>
    <name evidence="7" type="ORF">FHP25_34625</name>
</gene>
<dbReference type="Pfam" id="PF00355">
    <property type="entry name" value="Rieske"/>
    <property type="match status" value="1"/>
</dbReference>
<dbReference type="InterPro" id="IPR036922">
    <property type="entry name" value="Rieske_2Fe-2S_sf"/>
</dbReference>
<dbReference type="PANTHER" id="PTHR21266">
    <property type="entry name" value="IRON-SULFUR DOMAIN CONTAINING PROTEIN"/>
    <property type="match status" value="1"/>
</dbReference>
<reference evidence="7 8" key="1">
    <citation type="submission" date="2019-06" db="EMBL/GenBank/DDBJ databases">
        <title>New taxonomy in bacterial strain CC-CFT640, isolated from vineyard.</title>
        <authorList>
            <person name="Lin S.-Y."/>
            <person name="Tsai C.-F."/>
            <person name="Young C.-C."/>
        </authorList>
    </citation>
    <scope>NUCLEOTIDE SEQUENCE [LARGE SCALE GENOMIC DNA]</scope>
    <source>
        <strain evidence="7 8">CC-CFT640</strain>
    </source>
</reference>
<organism evidence="7 8">
    <name type="scientific">Vineibacter terrae</name>
    <dbReference type="NCBI Taxonomy" id="2586908"/>
    <lineage>
        <taxon>Bacteria</taxon>
        <taxon>Pseudomonadati</taxon>
        <taxon>Pseudomonadota</taxon>
        <taxon>Alphaproteobacteria</taxon>
        <taxon>Hyphomicrobiales</taxon>
        <taxon>Vineibacter</taxon>
    </lineage>
</organism>
<dbReference type="InterPro" id="IPR015881">
    <property type="entry name" value="ARHD_Rieske_2Fe_2S"/>
</dbReference>
<dbReference type="GO" id="GO:0051213">
    <property type="term" value="F:dioxygenase activity"/>
    <property type="evidence" value="ECO:0007669"/>
    <property type="project" value="UniProtKB-KW"/>
</dbReference>
<dbReference type="GO" id="GO:0005506">
    <property type="term" value="F:iron ion binding"/>
    <property type="evidence" value="ECO:0007669"/>
    <property type="project" value="InterPro"/>
</dbReference>
<dbReference type="PROSITE" id="PS00570">
    <property type="entry name" value="RING_HYDROXYL_ALPHA"/>
    <property type="match status" value="1"/>
</dbReference>
<evidence type="ECO:0000256" key="2">
    <source>
        <dbReference type="ARBA" id="ARBA00022723"/>
    </source>
</evidence>
<name>A0A5C8P9W0_9HYPH</name>
<keyword evidence="4" id="KW-0408">Iron</keyword>
<dbReference type="SUPFAM" id="SSF55961">
    <property type="entry name" value="Bet v1-like"/>
    <property type="match status" value="1"/>
</dbReference>
<dbReference type="PROSITE" id="PS51296">
    <property type="entry name" value="RIESKE"/>
    <property type="match status" value="1"/>
</dbReference>
<evidence type="ECO:0000256" key="5">
    <source>
        <dbReference type="ARBA" id="ARBA00023014"/>
    </source>
</evidence>
<protein>
    <submittedName>
        <fullName evidence="7">Aromatic ring-hydroxylating dioxygenase subunit alpha</fullName>
    </submittedName>
</protein>
<dbReference type="PANTHER" id="PTHR21266:SF59">
    <property type="entry name" value="BLR4922 PROTEIN"/>
    <property type="match status" value="1"/>
</dbReference>
<evidence type="ECO:0000256" key="1">
    <source>
        <dbReference type="ARBA" id="ARBA00022714"/>
    </source>
</evidence>
<dbReference type="Gene3D" id="3.90.380.10">
    <property type="entry name" value="Naphthalene 1,2-dioxygenase Alpha Subunit, Chain A, domain 1"/>
    <property type="match status" value="1"/>
</dbReference>
<dbReference type="Gene3D" id="2.102.10.10">
    <property type="entry name" value="Rieske [2Fe-2S] iron-sulphur domain"/>
    <property type="match status" value="1"/>
</dbReference>
<keyword evidence="3" id="KW-0560">Oxidoreductase</keyword>
<keyword evidence="2" id="KW-0479">Metal-binding</keyword>
<proteinExistence type="predicted"/>
<dbReference type="CDD" id="cd03479">
    <property type="entry name" value="Rieske_RO_Alpha_PhDO_like"/>
    <property type="match status" value="1"/>
</dbReference>
<dbReference type="CDD" id="cd08878">
    <property type="entry name" value="RHO_alpha_C_DMO-like"/>
    <property type="match status" value="1"/>
</dbReference>
<dbReference type="GO" id="GO:0051537">
    <property type="term" value="F:2 iron, 2 sulfur cluster binding"/>
    <property type="evidence" value="ECO:0007669"/>
    <property type="project" value="UniProtKB-KW"/>
</dbReference>
<evidence type="ECO:0000313" key="7">
    <source>
        <dbReference type="EMBL" id="TXL70370.1"/>
    </source>
</evidence>
<dbReference type="SUPFAM" id="SSF50022">
    <property type="entry name" value="ISP domain"/>
    <property type="match status" value="1"/>
</dbReference>
<dbReference type="EMBL" id="VDUZ01000060">
    <property type="protein sequence ID" value="TXL70370.1"/>
    <property type="molecule type" value="Genomic_DNA"/>
</dbReference>
<dbReference type="InterPro" id="IPR017941">
    <property type="entry name" value="Rieske_2Fe-2S"/>
</dbReference>
<comment type="caution">
    <text evidence="7">The sequence shown here is derived from an EMBL/GenBank/DDBJ whole genome shotgun (WGS) entry which is preliminary data.</text>
</comment>
<evidence type="ECO:0000256" key="3">
    <source>
        <dbReference type="ARBA" id="ARBA00023002"/>
    </source>
</evidence>
<dbReference type="OrthoDB" id="9800776at2"/>
<keyword evidence="5" id="KW-0411">Iron-sulfur</keyword>
<keyword evidence="1" id="KW-0001">2Fe-2S</keyword>
<feature type="domain" description="Rieske" evidence="6">
    <location>
        <begin position="45"/>
        <end position="149"/>
    </location>
</feature>